<evidence type="ECO:0000313" key="2">
    <source>
        <dbReference type="Proteomes" id="UP000289857"/>
    </source>
</evidence>
<gene>
    <name evidence="1" type="ORF">EQG61_05365</name>
</gene>
<dbReference type="RefSeq" id="WP_129460879.1">
    <property type="nucleotide sequence ID" value="NZ_SBKN01000002.1"/>
</dbReference>
<dbReference type="Proteomes" id="UP000289857">
    <property type="component" value="Unassembled WGS sequence"/>
</dbReference>
<accession>A0A4Q1K9Y3</accession>
<evidence type="ECO:0000313" key="1">
    <source>
        <dbReference type="EMBL" id="RXR23399.1"/>
    </source>
</evidence>
<comment type="caution">
    <text evidence="1">The sequence shown here is derived from an EMBL/GenBank/DDBJ whole genome shotgun (WGS) entry which is preliminary data.</text>
</comment>
<dbReference type="PANTHER" id="PTHR38471">
    <property type="entry name" value="FOUR HELIX BUNDLE PROTEIN"/>
    <property type="match status" value="1"/>
</dbReference>
<proteinExistence type="predicted"/>
<dbReference type="CDD" id="cd16377">
    <property type="entry name" value="23S_rRNA_IVP_like"/>
    <property type="match status" value="1"/>
</dbReference>
<dbReference type="AlphaFoldDB" id="A0A4Q1K9Y3"/>
<dbReference type="InterPro" id="IPR012657">
    <property type="entry name" value="23S_rRNA-intervening_sequence"/>
</dbReference>
<dbReference type="SUPFAM" id="SSF158446">
    <property type="entry name" value="IVS-encoded protein-like"/>
    <property type="match status" value="1"/>
</dbReference>
<dbReference type="InterPro" id="IPR036583">
    <property type="entry name" value="23S_rRNA_IVS_sf"/>
</dbReference>
<protein>
    <submittedName>
        <fullName evidence="1">Four helix bundle protein</fullName>
    </submittedName>
</protein>
<dbReference type="OrthoDB" id="9811959at2"/>
<dbReference type="PANTHER" id="PTHR38471:SF2">
    <property type="entry name" value="FOUR HELIX BUNDLE PROTEIN"/>
    <property type="match status" value="1"/>
</dbReference>
<reference evidence="2" key="1">
    <citation type="submission" date="2019-01" db="EMBL/GenBank/DDBJ databases">
        <title>Cytophagaceae bacterium strain CAR-16.</title>
        <authorList>
            <person name="Chen W.-M."/>
        </authorList>
    </citation>
    <scope>NUCLEOTIDE SEQUENCE [LARGE SCALE GENOMIC DNA]</scope>
    <source>
        <strain evidence="2">WWJ-16</strain>
    </source>
</reference>
<keyword evidence="2" id="KW-1185">Reference proteome</keyword>
<organism evidence="1 2">
    <name type="scientific">Flavobacterium stagni</name>
    <dbReference type="NCBI Taxonomy" id="2506421"/>
    <lineage>
        <taxon>Bacteria</taxon>
        <taxon>Pseudomonadati</taxon>
        <taxon>Bacteroidota</taxon>
        <taxon>Flavobacteriia</taxon>
        <taxon>Flavobacteriales</taxon>
        <taxon>Flavobacteriaceae</taxon>
        <taxon>Flavobacterium</taxon>
    </lineage>
</organism>
<dbReference type="EMBL" id="SBKN01000002">
    <property type="protein sequence ID" value="RXR23399.1"/>
    <property type="molecule type" value="Genomic_DNA"/>
</dbReference>
<sequence>MNTYRNLIIWQKAMNLVTTTYETTLQFPKTELNCLTDQMRRSALSIPCNIAEGKARNSNKDFIRYLRIALGSLFEYQTQLEIAKNVKYINEEQFHQLRNFSTEIEVMLVAFIKKINV</sequence>
<dbReference type="NCBIfam" id="TIGR02436">
    <property type="entry name" value="four helix bundle protein"/>
    <property type="match status" value="1"/>
</dbReference>
<dbReference type="Gene3D" id="1.20.1440.60">
    <property type="entry name" value="23S rRNA-intervening sequence"/>
    <property type="match status" value="1"/>
</dbReference>
<name>A0A4Q1K9Y3_9FLAO</name>
<dbReference type="Pfam" id="PF05635">
    <property type="entry name" value="23S_rRNA_IVP"/>
    <property type="match status" value="1"/>
</dbReference>